<dbReference type="GO" id="GO:0015421">
    <property type="term" value="F:ABC-type oligopeptide transporter activity"/>
    <property type="evidence" value="ECO:0007669"/>
    <property type="project" value="TreeGrafter"/>
</dbReference>
<reference evidence="14 15" key="1">
    <citation type="journal article" date="2024" name="Science">
        <title>Giant polyketide synthase enzymes in the biosynthesis of giant marine polyether toxins.</title>
        <authorList>
            <person name="Fallon T.R."/>
            <person name="Shende V.V."/>
            <person name="Wierzbicki I.H."/>
            <person name="Pendleton A.L."/>
            <person name="Watervoot N.F."/>
            <person name="Auber R.P."/>
            <person name="Gonzalez D.J."/>
            <person name="Wisecaver J.H."/>
            <person name="Moore B.S."/>
        </authorList>
    </citation>
    <scope>NUCLEOTIDE SEQUENCE [LARGE SCALE GENOMIC DNA]</scope>
    <source>
        <strain evidence="14 15">12B1</strain>
    </source>
</reference>
<feature type="region of interest" description="Disordered" evidence="10">
    <location>
        <begin position="26"/>
        <end position="64"/>
    </location>
</feature>
<keyword evidence="6" id="KW-0547">Nucleotide-binding</keyword>
<dbReference type="GO" id="GO:0005524">
    <property type="term" value="F:ATP binding"/>
    <property type="evidence" value="ECO:0007669"/>
    <property type="project" value="UniProtKB-KW"/>
</dbReference>
<dbReference type="AlphaFoldDB" id="A0AB34IHK3"/>
<name>A0AB34IHK3_PRYPA</name>
<dbReference type="GO" id="GO:0090374">
    <property type="term" value="P:oligopeptide export from mitochondrion"/>
    <property type="evidence" value="ECO:0007669"/>
    <property type="project" value="TreeGrafter"/>
</dbReference>
<evidence type="ECO:0000313" key="15">
    <source>
        <dbReference type="Proteomes" id="UP001515480"/>
    </source>
</evidence>
<evidence type="ECO:0000256" key="11">
    <source>
        <dbReference type="SAM" id="Phobius"/>
    </source>
</evidence>
<feature type="transmembrane region" description="Helical" evidence="11">
    <location>
        <begin position="81"/>
        <end position="108"/>
    </location>
</feature>
<dbReference type="EMBL" id="JBGBPQ010000028">
    <property type="protein sequence ID" value="KAL1496848.1"/>
    <property type="molecule type" value="Genomic_DNA"/>
</dbReference>
<dbReference type="InterPro" id="IPR011527">
    <property type="entry name" value="ABC1_TM_dom"/>
</dbReference>
<dbReference type="PROSITE" id="PS00211">
    <property type="entry name" value="ABC_TRANSPORTER_1"/>
    <property type="match status" value="1"/>
</dbReference>
<dbReference type="InterPro" id="IPR003439">
    <property type="entry name" value="ABC_transporter-like_ATP-bd"/>
</dbReference>
<evidence type="ECO:0000256" key="5">
    <source>
        <dbReference type="ARBA" id="ARBA00022737"/>
    </source>
</evidence>
<dbReference type="Proteomes" id="UP001515480">
    <property type="component" value="Unassembled WGS sequence"/>
</dbReference>
<dbReference type="PROSITE" id="PS50893">
    <property type="entry name" value="ABC_TRANSPORTER_2"/>
    <property type="match status" value="1"/>
</dbReference>
<dbReference type="InterPro" id="IPR027417">
    <property type="entry name" value="P-loop_NTPase"/>
</dbReference>
<dbReference type="InterPro" id="IPR017871">
    <property type="entry name" value="ABC_transporter-like_CS"/>
</dbReference>
<keyword evidence="15" id="KW-1185">Reference proteome</keyword>
<feature type="transmembrane region" description="Helical" evidence="11">
    <location>
        <begin position="114"/>
        <end position="135"/>
    </location>
</feature>
<feature type="domain" description="ABC transmembrane type-1" evidence="13">
    <location>
        <begin position="84"/>
        <end position="327"/>
    </location>
</feature>
<evidence type="ECO:0008006" key="16">
    <source>
        <dbReference type="Google" id="ProtNLM"/>
    </source>
</evidence>
<keyword evidence="7" id="KW-0067">ATP-binding</keyword>
<feature type="transmembrane region" description="Helical" evidence="11">
    <location>
        <begin position="309"/>
        <end position="326"/>
    </location>
</feature>
<dbReference type="PANTHER" id="PTHR43394">
    <property type="entry name" value="ATP-DEPENDENT PERMEASE MDL1, MITOCHONDRIAL"/>
    <property type="match status" value="1"/>
</dbReference>
<evidence type="ECO:0000256" key="10">
    <source>
        <dbReference type="SAM" id="MobiDB-lite"/>
    </source>
</evidence>
<sequence length="874" mass="94488">MVKPPAGRIPPKLPAEVAIDEHDDLSLTFEGTPQPRISQEPRTPPPSKRGKRSTLLSPQPAEPDPHSLSALFTYATPADKACIAVGCACKAGYGAVAVAMLLVFGDIFNPSADLFNSGVVAFWHMSFFGVAAFALEMTDTWLVEKAKHRQVAEWKKAYVKSILRQDVGWYDVNNPEELSSRMGEAIVKIGKGLSVATSNLFMCFGQLVAGCVLGLNESWDVAMVALLVAAPASLLQMRAISLKSRVTSEAYGVAGGIATEVLGALRTVSSFGLEAKSLARYAEALGIAETAGLGAVLKITFFGATSNSAMYYVLGVAILYSAFMLAKSYDDTYFTWAPDDYNFCALQCDPWHPFQIIHNFSDFSNCSSRRGLPVAPFQMSCKVSDDLRFFHSADGNLLLNILTSIPPLFFATEAQRQAYFNAQFAENGKAKHCAYALAKVYIAFNAIFFGIFGFSQIGLPLNNLVEARVAVAEVLQTIHRKPPIDAFDKAGEPLARARGKIDVIGVTFAYPAARDNLVCRGYSLSIPAGTSCALVGPSGSGKSTIISLLERFYDPDSGKVLLDGIDLRLLNVKALRAQLGLVGQEPVLFMGTIKENISLGADGKATEEEIYEAAKMANAHDFILKALNDGYETQVGYGGGKLSGGQKQRIAIARAIIKKPSVLLLDEPTSALDNASEKIVQAALDAIMMKVSPHTTVTIAHRLTTIKGCNKIAVVKEGRIVEQGSWDQLMAISHGVFHQLAFKQQQEMTADSDVMSHVSEERAEVQRLYRARRTTMAEGSDTMRMRRSTQVQHPCRRTSMRSTSISRAAGLTSAFSAMPGATYLADKRMPPPSSPRQASRCAPLPRRPPRLCTVHFLTATRTSSSPPAAPSAAL</sequence>
<evidence type="ECO:0000256" key="9">
    <source>
        <dbReference type="ARBA" id="ARBA00023136"/>
    </source>
</evidence>
<dbReference type="GO" id="GO:0016887">
    <property type="term" value="F:ATP hydrolysis activity"/>
    <property type="evidence" value="ECO:0007669"/>
    <property type="project" value="InterPro"/>
</dbReference>
<dbReference type="SUPFAM" id="SSF52540">
    <property type="entry name" value="P-loop containing nucleoside triphosphate hydrolases"/>
    <property type="match status" value="1"/>
</dbReference>
<comment type="caution">
    <text evidence="14">The sequence shown here is derived from an EMBL/GenBank/DDBJ whole genome shotgun (WGS) entry which is preliminary data.</text>
</comment>
<dbReference type="InterPro" id="IPR003593">
    <property type="entry name" value="AAA+_ATPase"/>
</dbReference>
<dbReference type="PROSITE" id="PS50929">
    <property type="entry name" value="ABC_TM1F"/>
    <property type="match status" value="1"/>
</dbReference>
<keyword evidence="8 11" id="KW-1133">Transmembrane helix</keyword>
<protein>
    <recommendedName>
        <fullName evidence="16">Bile salt export pump</fullName>
    </recommendedName>
</protein>
<keyword evidence="5" id="KW-0677">Repeat</keyword>
<evidence type="ECO:0000256" key="3">
    <source>
        <dbReference type="ARBA" id="ARBA00022448"/>
    </source>
</evidence>
<keyword evidence="4 11" id="KW-0812">Transmembrane</keyword>
<evidence type="ECO:0000256" key="1">
    <source>
        <dbReference type="ARBA" id="ARBA00004141"/>
    </source>
</evidence>
<evidence type="ECO:0000259" key="13">
    <source>
        <dbReference type="PROSITE" id="PS50929"/>
    </source>
</evidence>
<evidence type="ECO:0000256" key="7">
    <source>
        <dbReference type="ARBA" id="ARBA00022840"/>
    </source>
</evidence>
<evidence type="ECO:0000259" key="12">
    <source>
        <dbReference type="PROSITE" id="PS50893"/>
    </source>
</evidence>
<comment type="subcellular location">
    <subcellularLocation>
        <location evidence="1">Membrane</location>
        <topology evidence="1">Multi-pass membrane protein</topology>
    </subcellularLocation>
</comment>
<dbReference type="SMART" id="SM00382">
    <property type="entry name" value="AAA"/>
    <property type="match status" value="1"/>
</dbReference>
<dbReference type="Gene3D" id="1.20.1560.10">
    <property type="entry name" value="ABC transporter type 1, transmembrane domain"/>
    <property type="match status" value="1"/>
</dbReference>
<evidence type="ECO:0000256" key="6">
    <source>
        <dbReference type="ARBA" id="ARBA00022741"/>
    </source>
</evidence>
<dbReference type="GO" id="GO:0005743">
    <property type="term" value="C:mitochondrial inner membrane"/>
    <property type="evidence" value="ECO:0007669"/>
    <property type="project" value="TreeGrafter"/>
</dbReference>
<evidence type="ECO:0000256" key="8">
    <source>
        <dbReference type="ARBA" id="ARBA00022989"/>
    </source>
</evidence>
<dbReference type="PANTHER" id="PTHR43394:SF11">
    <property type="entry name" value="ATP-BINDING CASSETTE TRANSPORTER"/>
    <property type="match status" value="1"/>
</dbReference>
<keyword evidence="9 11" id="KW-0472">Membrane</keyword>
<feature type="domain" description="ABC transporter" evidence="12">
    <location>
        <begin position="501"/>
        <end position="742"/>
    </location>
</feature>
<feature type="compositionally biased region" description="Polar residues" evidence="10">
    <location>
        <begin position="29"/>
        <end position="41"/>
    </location>
</feature>
<evidence type="ECO:0000313" key="14">
    <source>
        <dbReference type="EMBL" id="KAL1496848.1"/>
    </source>
</evidence>
<dbReference type="Pfam" id="PF00664">
    <property type="entry name" value="ABC_membrane"/>
    <property type="match status" value="1"/>
</dbReference>
<gene>
    <name evidence="14" type="ORF">AB1Y20_014434</name>
</gene>
<evidence type="ECO:0000256" key="2">
    <source>
        <dbReference type="ARBA" id="ARBA00007577"/>
    </source>
</evidence>
<comment type="similarity">
    <text evidence="2">Belongs to the ABC transporter superfamily. ABCB family. Multidrug resistance exporter (TC 3.A.1.201) subfamily.</text>
</comment>
<proteinExistence type="inferred from homology"/>
<feature type="region of interest" description="Disordered" evidence="10">
    <location>
        <begin position="826"/>
        <end position="847"/>
    </location>
</feature>
<organism evidence="14 15">
    <name type="scientific">Prymnesium parvum</name>
    <name type="common">Toxic golden alga</name>
    <dbReference type="NCBI Taxonomy" id="97485"/>
    <lineage>
        <taxon>Eukaryota</taxon>
        <taxon>Haptista</taxon>
        <taxon>Haptophyta</taxon>
        <taxon>Prymnesiophyceae</taxon>
        <taxon>Prymnesiales</taxon>
        <taxon>Prymnesiaceae</taxon>
        <taxon>Prymnesium</taxon>
    </lineage>
</organism>
<dbReference type="Gene3D" id="3.40.50.300">
    <property type="entry name" value="P-loop containing nucleotide triphosphate hydrolases"/>
    <property type="match status" value="1"/>
</dbReference>
<keyword evidence="3" id="KW-0813">Transport</keyword>
<accession>A0AB34IHK3</accession>
<evidence type="ECO:0000256" key="4">
    <source>
        <dbReference type="ARBA" id="ARBA00022692"/>
    </source>
</evidence>
<dbReference type="FunFam" id="3.40.50.300:FF:000836">
    <property type="entry name" value="ABC transporter B family member 25"/>
    <property type="match status" value="1"/>
</dbReference>
<feature type="region of interest" description="Disordered" evidence="10">
    <location>
        <begin position="777"/>
        <end position="803"/>
    </location>
</feature>
<dbReference type="Pfam" id="PF00005">
    <property type="entry name" value="ABC_tran"/>
    <property type="match status" value="1"/>
</dbReference>
<feature type="transmembrane region" description="Helical" evidence="11">
    <location>
        <begin position="440"/>
        <end position="459"/>
    </location>
</feature>
<dbReference type="SUPFAM" id="SSF90123">
    <property type="entry name" value="ABC transporter transmembrane region"/>
    <property type="match status" value="1"/>
</dbReference>
<dbReference type="InterPro" id="IPR039421">
    <property type="entry name" value="Type_1_exporter"/>
</dbReference>
<dbReference type="InterPro" id="IPR036640">
    <property type="entry name" value="ABC1_TM_sf"/>
</dbReference>